<keyword evidence="2" id="KW-1185">Reference proteome</keyword>
<proteinExistence type="predicted"/>
<sequence>MEAFSYSCQIEIYSHLFSTRVTWGRNRITGQCTIAAPNTFALLRTCRQVRLEIGRIWLHQILFSFESAQAMLDKLTDIPPRKTRALIRHVRVSGDPLMVYWDRDDGKGVHFRTSQVLNILPGLALDCLTILGPWISEVCYDTLDMLVRHGAGWRSSTFLCTTLPSSRTSTSTSTIRPCSSAGGWQCALEERDGATSNASVEIYLATSLHPCSVLLQPATRARFTQALPPGKILKTLILMAPGEHEKEMLVAIRHSPYLAEGDMREWMAGRTWAEVRAGQEQVDVGHGEAGLSLVDQYTHVDEYRWQTAWSTSPEWSD</sequence>
<dbReference type="Proteomes" id="UP001218218">
    <property type="component" value="Unassembled WGS sequence"/>
</dbReference>
<evidence type="ECO:0000313" key="2">
    <source>
        <dbReference type="Proteomes" id="UP001218218"/>
    </source>
</evidence>
<dbReference type="AlphaFoldDB" id="A0AAD7AQI3"/>
<accession>A0AAD7AQI3</accession>
<organism evidence="1 2">
    <name type="scientific">Mycena albidolilacea</name>
    <dbReference type="NCBI Taxonomy" id="1033008"/>
    <lineage>
        <taxon>Eukaryota</taxon>
        <taxon>Fungi</taxon>
        <taxon>Dikarya</taxon>
        <taxon>Basidiomycota</taxon>
        <taxon>Agaricomycotina</taxon>
        <taxon>Agaricomycetes</taxon>
        <taxon>Agaricomycetidae</taxon>
        <taxon>Agaricales</taxon>
        <taxon>Marasmiineae</taxon>
        <taxon>Mycenaceae</taxon>
        <taxon>Mycena</taxon>
    </lineage>
</organism>
<dbReference type="EMBL" id="JARIHO010000003">
    <property type="protein sequence ID" value="KAJ7364589.1"/>
    <property type="molecule type" value="Genomic_DNA"/>
</dbReference>
<evidence type="ECO:0000313" key="1">
    <source>
        <dbReference type="EMBL" id="KAJ7364589.1"/>
    </source>
</evidence>
<name>A0AAD7AQI3_9AGAR</name>
<reference evidence="1" key="1">
    <citation type="submission" date="2023-03" db="EMBL/GenBank/DDBJ databases">
        <title>Massive genome expansion in bonnet fungi (Mycena s.s.) driven by repeated elements and novel gene families across ecological guilds.</title>
        <authorList>
            <consortium name="Lawrence Berkeley National Laboratory"/>
            <person name="Harder C.B."/>
            <person name="Miyauchi S."/>
            <person name="Viragh M."/>
            <person name="Kuo A."/>
            <person name="Thoen E."/>
            <person name="Andreopoulos B."/>
            <person name="Lu D."/>
            <person name="Skrede I."/>
            <person name="Drula E."/>
            <person name="Henrissat B."/>
            <person name="Morin E."/>
            <person name="Kohler A."/>
            <person name="Barry K."/>
            <person name="LaButti K."/>
            <person name="Morin E."/>
            <person name="Salamov A."/>
            <person name="Lipzen A."/>
            <person name="Mereny Z."/>
            <person name="Hegedus B."/>
            <person name="Baldrian P."/>
            <person name="Stursova M."/>
            <person name="Weitz H."/>
            <person name="Taylor A."/>
            <person name="Grigoriev I.V."/>
            <person name="Nagy L.G."/>
            <person name="Martin F."/>
            <person name="Kauserud H."/>
        </authorList>
    </citation>
    <scope>NUCLEOTIDE SEQUENCE</scope>
    <source>
        <strain evidence="1">CBHHK002</strain>
    </source>
</reference>
<comment type="caution">
    <text evidence="1">The sequence shown here is derived from an EMBL/GenBank/DDBJ whole genome shotgun (WGS) entry which is preliminary data.</text>
</comment>
<protein>
    <submittedName>
        <fullName evidence="1">Uncharacterized protein</fullName>
    </submittedName>
</protein>
<gene>
    <name evidence="1" type="ORF">DFH08DRAFT_910584</name>
</gene>